<evidence type="ECO:0000256" key="1">
    <source>
        <dbReference type="SAM" id="MobiDB-lite"/>
    </source>
</evidence>
<organism evidence="2 3">
    <name type="scientific">Strongylocentrotus purpuratus</name>
    <name type="common">Purple sea urchin</name>
    <dbReference type="NCBI Taxonomy" id="7668"/>
    <lineage>
        <taxon>Eukaryota</taxon>
        <taxon>Metazoa</taxon>
        <taxon>Echinodermata</taxon>
        <taxon>Eleutherozoa</taxon>
        <taxon>Echinozoa</taxon>
        <taxon>Echinoidea</taxon>
        <taxon>Euechinoidea</taxon>
        <taxon>Echinacea</taxon>
        <taxon>Camarodonta</taxon>
        <taxon>Echinidea</taxon>
        <taxon>Strongylocentrotidae</taxon>
        <taxon>Strongylocentrotus</taxon>
    </lineage>
</organism>
<dbReference type="InParanoid" id="A0A7M7THI7"/>
<evidence type="ECO:0000313" key="2">
    <source>
        <dbReference type="EnsemblMetazoa" id="XP_800107"/>
    </source>
</evidence>
<dbReference type="EnsemblMetazoa" id="XM_795014">
    <property type="protein sequence ID" value="XP_800107"/>
    <property type="gene ID" value="LOC580803"/>
</dbReference>
<dbReference type="OMA" id="DDSESWM"/>
<evidence type="ECO:0000313" key="3">
    <source>
        <dbReference type="Proteomes" id="UP000007110"/>
    </source>
</evidence>
<dbReference type="OrthoDB" id="10394964at2759"/>
<reference evidence="3" key="1">
    <citation type="submission" date="2015-02" db="EMBL/GenBank/DDBJ databases">
        <title>Genome sequencing for Strongylocentrotus purpuratus.</title>
        <authorList>
            <person name="Murali S."/>
            <person name="Liu Y."/>
            <person name="Vee V."/>
            <person name="English A."/>
            <person name="Wang M."/>
            <person name="Skinner E."/>
            <person name="Han Y."/>
            <person name="Muzny D.M."/>
            <person name="Worley K.C."/>
            <person name="Gibbs R.A."/>
        </authorList>
    </citation>
    <scope>NUCLEOTIDE SEQUENCE</scope>
</reference>
<dbReference type="RefSeq" id="XP_800107.1">
    <property type="nucleotide sequence ID" value="XM_795014.5"/>
</dbReference>
<dbReference type="Proteomes" id="UP000007110">
    <property type="component" value="Unassembled WGS sequence"/>
</dbReference>
<dbReference type="AlphaFoldDB" id="A0A7M7THI7"/>
<name>A0A7M7THI7_STRPU</name>
<feature type="compositionally biased region" description="Acidic residues" evidence="1">
    <location>
        <begin position="63"/>
        <end position="75"/>
    </location>
</feature>
<feature type="region of interest" description="Disordered" evidence="1">
    <location>
        <begin position="63"/>
        <end position="141"/>
    </location>
</feature>
<proteinExistence type="predicted"/>
<feature type="region of interest" description="Disordered" evidence="1">
    <location>
        <begin position="1"/>
        <end position="26"/>
    </location>
</feature>
<accession>A0A7M7THI7</accession>
<keyword evidence="3" id="KW-1185">Reference proteome</keyword>
<feature type="compositionally biased region" description="Basic and acidic residues" evidence="1">
    <location>
        <begin position="116"/>
        <end position="138"/>
    </location>
</feature>
<sequence length="269" mass="31358">MAPVLRNSSSRQTVPAESTTADPPYSALTRAGESLFMCSSKEGHTCYHACKGHGRYPLWSDEDFMIDDVDDEEPEVESKKEEEEDEDGSSSEYEFDSDEEWISDTDRESEAQFWREINESVERTRQERDRREEREQRVHYGASDLRFLPVPGRDGSAMEHIREGFGPLVGVIHTKPPPEYVWYLSDDSESWMRGSLPERLSEEPDGAYHRYKYHVWDQIPSEDVHESDSDDDDDDGWGQNWDDEEEEEMQDEHSSWSEQADQQEQQQVS</sequence>
<feature type="compositionally biased region" description="Polar residues" evidence="1">
    <location>
        <begin position="1"/>
        <end position="21"/>
    </location>
</feature>
<dbReference type="KEGG" id="spu:580803"/>
<protein>
    <submittedName>
        <fullName evidence="2">Uncharacterized protein</fullName>
    </submittedName>
</protein>
<feature type="region of interest" description="Disordered" evidence="1">
    <location>
        <begin position="221"/>
        <end position="269"/>
    </location>
</feature>
<feature type="compositionally biased region" description="Acidic residues" evidence="1">
    <location>
        <begin position="82"/>
        <end position="103"/>
    </location>
</feature>
<feature type="compositionally biased region" description="Acidic residues" evidence="1">
    <location>
        <begin position="228"/>
        <end position="250"/>
    </location>
</feature>
<reference evidence="2" key="2">
    <citation type="submission" date="2021-01" db="UniProtKB">
        <authorList>
            <consortium name="EnsemblMetazoa"/>
        </authorList>
    </citation>
    <scope>IDENTIFICATION</scope>
</reference>
<dbReference type="GeneID" id="580803"/>
<feature type="compositionally biased region" description="Low complexity" evidence="1">
    <location>
        <begin position="258"/>
        <end position="269"/>
    </location>
</feature>